<reference evidence="2 3" key="1">
    <citation type="submission" date="2017-04" db="EMBL/GenBank/DDBJ databases">
        <title>Draft genome of the yeast Clavispora lusitaniae type strain CBS 6936.</title>
        <authorList>
            <person name="Durrens P."/>
            <person name="Klopp C."/>
            <person name="Biteau N."/>
            <person name="Fitton-Ouhabi V."/>
            <person name="Dementhon K."/>
            <person name="Accoceberry I."/>
            <person name="Sherman D.J."/>
            <person name="Noel T."/>
        </authorList>
    </citation>
    <scope>NUCLEOTIDE SEQUENCE [LARGE SCALE GENOMIC DNA]</scope>
    <source>
        <strain evidence="2 3">CBS 6936</strain>
    </source>
</reference>
<dbReference type="KEGG" id="clus:A9F13_01g09790"/>
<evidence type="ECO:0000313" key="2">
    <source>
        <dbReference type="EMBL" id="OVF11459.1"/>
    </source>
</evidence>
<feature type="compositionally biased region" description="Polar residues" evidence="1">
    <location>
        <begin position="263"/>
        <end position="273"/>
    </location>
</feature>
<evidence type="ECO:0000256" key="1">
    <source>
        <dbReference type="SAM" id="MobiDB-lite"/>
    </source>
</evidence>
<feature type="region of interest" description="Disordered" evidence="1">
    <location>
        <begin position="253"/>
        <end position="275"/>
    </location>
</feature>
<evidence type="ECO:0000313" key="3">
    <source>
        <dbReference type="Proteomes" id="UP000195602"/>
    </source>
</evidence>
<comment type="caution">
    <text evidence="2">The sequence shown here is derived from an EMBL/GenBank/DDBJ whole genome shotgun (WGS) entry which is preliminary data.</text>
</comment>
<organism evidence="2 3">
    <name type="scientific">Clavispora lusitaniae</name>
    <name type="common">Candida lusitaniae</name>
    <dbReference type="NCBI Taxonomy" id="36911"/>
    <lineage>
        <taxon>Eukaryota</taxon>
        <taxon>Fungi</taxon>
        <taxon>Dikarya</taxon>
        <taxon>Ascomycota</taxon>
        <taxon>Saccharomycotina</taxon>
        <taxon>Pichiomycetes</taxon>
        <taxon>Metschnikowiaceae</taxon>
        <taxon>Clavispora</taxon>
    </lineage>
</organism>
<feature type="compositionally biased region" description="Basic residues" evidence="1">
    <location>
        <begin position="253"/>
        <end position="262"/>
    </location>
</feature>
<sequence length="339" mass="39504">MWSLALFVPVFRSTNPTTPSSNTSASVPRLHPAEAVTYPILSRDELNQLSPFQLRHPAHIREWYYLFKRNFSMESPVYDDYCNLSYDEFRLRFEGSPVQIENAASIVEMHFHDCLKILLEDFVGSVVLLFRDYVEDVLVGNLEKSEGKEVFSIQLTLRRNQLMKMAALGNFRPLLDHLLVYSATPEQIWQTFITSLTTWIPGPLVRVDDFADSIAEAKKAGPDISTQISWWYRNTKHLRKKVCPIPYALKYRSKHKKNRKKGTQSQKAEINNQEEYHQRKTKVQFVCRTMDVSNTREGHYSEPSHYLFYESVTGQGFLINPDDDLFDDDYPSEDDYFST</sequence>
<accession>A0AA91Q570</accession>
<dbReference type="Proteomes" id="UP000195602">
    <property type="component" value="Unassembled WGS sequence"/>
</dbReference>
<dbReference type="AlphaFoldDB" id="A0AA91Q570"/>
<dbReference type="EMBL" id="LYUB02000001">
    <property type="protein sequence ID" value="OVF11459.1"/>
    <property type="molecule type" value="Genomic_DNA"/>
</dbReference>
<name>A0AA91Q570_CLALS</name>
<proteinExistence type="predicted"/>
<protein>
    <submittedName>
        <fullName evidence="2">Uncharacterized protein</fullName>
    </submittedName>
</protein>
<gene>
    <name evidence="2" type="ORF">A9F13_01g09790</name>
</gene>